<comment type="caution">
    <text evidence="1">The sequence shown here is derived from an EMBL/GenBank/DDBJ whole genome shotgun (WGS) entry which is preliminary data.</text>
</comment>
<sequence length="171" mass="20200">MSHGCRNLFGKIKEDKLTKILKEIWRNSYSNLSSYNESLLLRLLLIERKLDFFEYIILDNTHFKGYILLDIEKLKFDNEYTIILDDELDYINEAYEFSYSLPVIFKVTEIPRVHISEMGLGEGLLMGDLADLGGRNHTHSTYLNIKSGNVELTMYSHYTFMHKRIWLFNCI</sequence>
<keyword evidence="2" id="KW-1185">Reference proteome</keyword>
<dbReference type="EMBL" id="SLYC01000004">
    <property type="protein sequence ID" value="TCQ05844.1"/>
    <property type="molecule type" value="Genomic_DNA"/>
</dbReference>
<protein>
    <submittedName>
        <fullName evidence="1">Uncharacterized protein</fullName>
    </submittedName>
</protein>
<dbReference type="AlphaFoldDB" id="A0A4V2T4M6"/>
<dbReference type="OrthoDB" id="1951208at2"/>
<dbReference type="Proteomes" id="UP000295504">
    <property type="component" value="Unassembled WGS sequence"/>
</dbReference>
<gene>
    <name evidence="1" type="ORF">EDD79_100425</name>
</gene>
<evidence type="ECO:0000313" key="2">
    <source>
        <dbReference type="Proteomes" id="UP000295504"/>
    </source>
</evidence>
<reference evidence="1 2" key="1">
    <citation type="submission" date="2019-03" db="EMBL/GenBank/DDBJ databases">
        <title>Genomic Encyclopedia of Type Strains, Phase IV (KMG-IV): sequencing the most valuable type-strain genomes for metagenomic binning, comparative biology and taxonomic classification.</title>
        <authorList>
            <person name="Goeker M."/>
        </authorList>
    </citation>
    <scope>NUCLEOTIDE SEQUENCE [LARGE SCALE GENOMIC DNA]</scope>
    <source>
        <strain evidence="1 2">DSM 100013</strain>
    </source>
</reference>
<proteinExistence type="predicted"/>
<organism evidence="1 2">
    <name type="scientific">Serpentinicella alkaliphila</name>
    <dbReference type="NCBI Taxonomy" id="1734049"/>
    <lineage>
        <taxon>Bacteria</taxon>
        <taxon>Bacillati</taxon>
        <taxon>Bacillota</taxon>
        <taxon>Clostridia</taxon>
        <taxon>Peptostreptococcales</taxon>
        <taxon>Natronincolaceae</taxon>
        <taxon>Serpentinicella</taxon>
    </lineage>
</organism>
<accession>A0A4V2T4M6</accession>
<name>A0A4V2T4M6_9FIRM</name>
<dbReference type="RefSeq" id="WP_132847583.1">
    <property type="nucleotide sequence ID" value="NZ_CP058648.1"/>
</dbReference>
<evidence type="ECO:0000313" key="1">
    <source>
        <dbReference type="EMBL" id="TCQ05844.1"/>
    </source>
</evidence>